<evidence type="ECO:0000313" key="2">
    <source>
        <dbReference type="Proteomes" id="UP001172102"/>
    </source>
</evidence>
<dbReference type="Proteomes" id="UP001172102">
    <property type="component" value="Unassembled WGS sequence"/>
</dbReference>
<proteinExistence type="predicted"/>
<protein>
    <submittedName>
        <fullName evidence="1">Uncharacterized protein</fullName>
    </submittedName>
</protein>
<organism evidence="1 2">
    <name type="scientific">Lasiosphaeris hirsuta</name>
    <dbReference type="NCBI Taxonomy" id="260670"/>
    <lineage>
        <taxon>Eukaryota</taxon>
        <taxon>Fungi</taxon>
        <taxon>Dikarya</taxon>
        <taxon>Ascomycota</taxon>
        <taxon>Pezizomycotina</taxon>
        <taxon>Sordariomycetes</taxon>
        <taxon>Sordariomycetidae</taxon>
        <taxon>Sordariales</taxon>
        <taxon>Lasiosphaeriaceae</taxon>
        <taxon>Lasiosphaeris</taxon>
    </lineage>
</organism>
<gene>
    <name evidence="1" type="ORF">B0H67DRAFT_588456</name>
</gene>
<sequence length="59" mass="6510">MRRTEPLIPTRHPAYGHCSRHGLAMRPQSLLAYQGCQAPSALRHIIARVDPPIRGVASP</sequence>
<comment type="caution">
    <text evidence="1">The sequence shown here is derived from an EMBL/GenBank/DDBJ whole genome shotgun (WGS) entry which is preliminary data.</text>
</comment>
<evidence type="ECO:0000313" key="1">
    <source>
        <dbReference type="EMBL" id="KAK0707727.1"/>
    </source>
</evidence>
<reference evidence="1" key="1">
    <citation type="submission" date="2023-06" db="EMBL/GenBank/DDBJ databases">
        <title>Genome-scale phylogeny and comparative genomics of the fungal order Sordariales.</title>
        <authorList>
            <consortium name="Lawrence Berkeley National Laboratory"/>
            <person name="Hensen N."/>
            <person name="Bonometti L."/>
            <person name="Westerberg I."/>
            <person name="Brannstrom I.O."/>
            <person name="Guillou S."/>
            <person name="Cros-Aarteil S."/>
            <person name="Calhoun S."/>
            <person name="Haridas S."/>
            <person name="Kuo A."/>
            <person name="Mondo S."/>
            <person name="Pangilinan J."/>
            <person name="Riley R."/>
            <person name="Labutti K."/>
            <person name="Andreopoulos B."/>
            <person name="Lipzen A."/>
            <person name="Chen C."/>
            <person name="Yanf M."/>
            <person name="Daum C."/>
            <person name="Ng V."/>
            <person name="Clum A."/>
            <person name="Steindorff A."/>
            <person name="Ohm R."/>
            <person name="Martin F."/>
            <person name="Silar P."/>
            <person name="Natvig D."/>
            <person name="Lalanne C."/>
            <person name="Gautier V."/>
            <person name="Ament-Velasquez S.L."/>
            <person name="Kruys A."/>
            <person name="Hutchinson M.I."/>
            <person name="Powell A.J."/>
            <person name="Barry K."/>
            <person name="Miller A.N."/>
            <person name="Grigoriev I.V."/>
            <person name="Debuchy R."/>
            <person name="Gladieux P."/>
            <person name="Thoren M.H."/>
            <person name="Johannesson H."/>
        </authorList>
    </citation>
    <scope>NUCLEOTIDE SEQUENCE</scope>
    <source>
        <strain evidence="1">SMH4607-1</strain>
    </source>
</reference>
<name>A0AA40A1U7_9PEZI</name>
<dbReference type="AlphaFoldDB" id="A0AA40A1U7"/>
<keyword evidence="2" id="KW-1185">Reference proteome</keyword>
<accession>A0AA40A1U7</accession>
<dbReference type="EMBL" id="JAUKUA010000006">
    <property type="protein sequence ID" value="KAK0707727.1"/>
    <property type="molecule type" value="Genomic_DNA"/>
</dbReference>